<dbReference type="CDD" id="cd00066">
    <property type="entry name" value="G-alpha"/>
    <property type="match status" value="1"/>
</dbReference>
<dbReference type="InterPro" id="IPR001019">
    <property type="entry name" value="Gprotein_alpha_su"/>
</dbReference>
<keyword evidence="4 10" id="KW-0547">Nucleotide-binding</keyword>
<dbReference type="PANTHER" id="PTHR10218">
    <property type="entry name" value="GTP-BINDING PROTEIN ALPHA SUBUNIT"/>
    <property type="match status" value="1"/>
</dbReference>
<evidence type="ECO:0000256" key="11">
    <source>
        <dbReference type="PIRSR" id="PIRSR601019-2"/>
    </source>
</evidence>
<evidence type="ECO:0000256" key="6">
    <source>
        <dbReference type="ARBA" id="ARBA00023134"/>
    </source>
</evidence>
<dbReference type="GO" id="GO:0001664">
    <property type="term" value="F:G protein-coupled receptor binding"/>
    <property type="evidence" value="ECO:0007669"/>
    <property type="project" value="TreeGrafter"/>
</dbReference>
<dbReference type="FunFam" id="1.10.400.10:FF:000002">
    <property type="entry name" value="guanine nucleotide-binding protein G(Q) subunit alpha"/>
    <property type="match status" value="1"/>
</dbReference>
<sequence length="304" mass="35927">MRIIHDDGYNHEERKMYKKVVYSNIIQSLTTIIRAMETLKIPFADKPHVFRAAQKFLRFAESADADEDEFPDEICDVMREIWDDYGVQEAVANRAREINLNDSAPYFLDQMDRIFHPEYVPNQDDVLRTRIKTTGIIETQFYYKDRLFLVFDVGGQRSERKKWIHCFEHVTALIFCVALSEYDMVLVEDRVTNRMRESLKLFDSICNNKWFKETSIILFLNKKDLLMAKIRKSPLTHAFPEYKGPNEYEEASAYIQQKFEDVNVGQKQIYTHFTCATDTNNIRFVFDAVTDIIIRDNLKICGLY</sequence>
<dbReference type="AlphaFoldDB" id="A0A9P1MX16"/>
<dbReference type="InterPro" id="IPR027417">
    <property type="entry name" value="P-loop_NTPase"/>
</dbReference>
<comment type="caution">
    <text evidence="12">The sequence shown here is derived from an EMBL/GenBank/DDBJ whole genome shotgun (WGS) entry which is preliminary data.</text>
</comment>
<name>A0A9P1MX16_9PELO</name>
<dbReference type="Pfam" id="PF00503">
    <property type="entry name" value="G-alpha"/>
    <property type="match status" value="1"/>
</dbReference>
<evidence type="ECO:0000313" key="13">
    <source>
        <dbReference type="Proteomes" id="UP001152747"/>
    </source>
</evidence>
<feature type="binding site" evidence="10">
    <location>
        <begin position="102"/>
        <end position="103"/>
    </location>
    <ligand>
        <name>GTP</name>
        <dbReference type="ChEBI" id="CHEBI:37565"/>
    </ligand>
</feature>
<dbReference type="PROSITE" id="PS51882">
    <property type="entry name" value="G_ALPHA"/>
    <property type="match status" value="1"/>
</dbReference>
<accession>A0A9P1MX16</accession>
<dbReference type="GO" id="GO:0046872">
    <property type="term" value="F:metal ion binding"/>
    <property type="evidence" value="ECO:0007669"/>
    <property type="project" value="UniProtKB-KW"/>
</dbReference>
<dbReference type="InterPro" id="IPR011025">
    <property type="entry name" value="GproteinA_insert"/>
</dbReference>
<keyword evidence="9" id="KW-0449">Lipoprotein</keyword>
<dbReference type="InterPro" id="IPR001408">
    <property type="entry name" value="Gprotein_alpha_I"/>
</dbReference>
<dbReference type="PANTHER" id="PTHR10218:SF227">
    <property type="entry name" value="G PROTEIN ALPHA I SUBUNIT"/>
    <property type="match status" value="1"/>
</dbReference>
<dbReference type="PRINTS" id="PR00441">
    <property type="entry name" value="GPROTEINAI"/>
</dbReference>
<keyword evidence="8" id="KW-0807">Transducer</keyword>
<keyword evidence="5 11" id="KW-0460">Magnesium</keyword>
<evidence type="ECO:0000313" key="12">
    <source>
        <dbReference type="EMBL" id="CAI5439960.1"/>
    </source>
</evidence>
<evidence type="ECO:0000256" key="10">
    <source>
        <dbReference type="PIRSR" id="PIRSR601019-1"/>
    </source>
</evidence>
<proteinExistence type="inferred from homology"/>
<keyword evidence="6 10" id="KW-0342">GTP-binding</keyword>
<feature type="binding site" evidence="10">
    <location>
        <begin position="152"/>
        <end position="156"/>
    </location>
    <ligand>
        <name>GTP</name>
        <dbReference type="ChEBI" id="CHEBI:37565"/>
    </ligand>
</feature>
<dbReference type="GO" id="GO:0007188">
    <property type="term" value="P:adenylate cyclase-modulating G protein-coupled receptor signaling pathway"/>
    <property type="evidence" value="ECO:0007669"/>
    <property type="project" value="InterPro"/>
</dbReference>
<feature type="binding site" evidence="10">
    <location>
        <begin position="221"/>
        <end position="224"/>
    </location>
    <ligand>
        <name>GTP</name>
        <dbReference type="ChEBI" id="CHEBI:37565"/>
    </ligand>
</feature>
<dbReference type="GO" id="GO:0005737">
    <property type="term" value="C:cytoplasm"/>
    <property type="evidence" value="ECO:0007669"/>
    <property type="project" value="TreeGrafter"/>
</dbReference>
<organism evidence="12 13">
    <name type="scientific">Caenorhabditis angaria</name>
    <dbReference type="NCBI Taxonomy" id="860376"/>
    <lineage>
        <taxon>Eukaryota</taxon>
        <taxon>Metazoa</taxon>
        <taxon>Ecdysozoa</taxon>
        <taxon>Nematoda</taxon>
        <taxon>Chromadorea</taxon>
        <taxon>Rhabditida</taxon>
        <taxon>Rhabditina</taxon>
        <taxon>Rhabditomorpha</taxon>
        <taxon>Rhabditoidea</taxon>
        <taxon>Rhabditidae</taxon>
        <taxon>Peloderinae</taxon>
        <taxon>Caenorhabditis</taxon>
    </lineage>
</organism>
<comment type="similarity">
    <text evidence="1">Belongs to the G-alpha family.</text>
</comment>
<keyword evidence="7" id="KW-0564">Palmitate</keyword>
<dbReference type="Proteomes" id="UP001152747">
    <property type="component" value="Unassembled WGS sequence"/>
</dbReference>
<evidence type="ECO:0000256" key="5">
    <source>
        <dbReference type="ARBA" id="ARBA00022842"/>
    </source>
</evidence>
<gene>
    <name evidence="12" type="ORF">CAMP_LOCUS2597</name>
</gene>
<dbReference type="FunFam" id="3.40.50.300:FF:002307">
    <property type="entry name" value="Guanine nucleotide-binding protein G(k) subunit alpha"/>
    <property type="match status" value="1"/>
</dbReference>
<keyword evidence="2" id="KW-0519">Myristate</keyword>
<dbReference type="GO" id="GO:0031683">
    <property type="term" value="F:G-protein beta/gamma-subunit complex binding"/>
    <property type="evidence" value="ECO:0007669"/>
    <property type="project" value="InterPro"/>
</dbReference>
<evidence type="ECO:0000256" key="8">
    <source>
        <dbReference type="ARBA" id="ARBA00023224"/>
    </source>
</evidence>
<evidence type="ECO:0000256" key="9">
    <source>
        <dbReference type="ARBA" id="ARBA00023288"/>
    </source>
</evidence>
<dbReference type="PRINTS" id="PR00318">
    <property type="entry name" value="GPROTEINA"/>
</dbReference>
<evidence type="ECO:0000256" key="4">
    <source>
        <dbReference type="ARBA" id="ARBA00022741"/>
    </source>
</evidence>
<dbReference type="SUPFAM" id="SSF52540">
    <property type="entry name" value="P-loop containing nucleoside triphosphate hydrolases"/>
    <property type="match status" value="1"/>
</dbReference>
<evidence type="ECO:0000256" key="7">
    <source>
        <dbReference type="ARBA" id="ARBA00023139"/>
    </source>
</evidence>
<evidence type="ECO:0000256" key="2">
    <source>
        <dbReference type="ARBA" id="ARBA00022707"/>
    </source>
</evidence>
<dbReference type="GO" id="GO:0005525">
    <property type="term" value="F:GTP binding"/>
    <property type="evidence" value="ECO:0007669"/>
    <property type="project" value="UniProtKB-KW"/>
</dbReference>
<dbReference type="Gene3D" id="3.40.50.300">
    <property type="entry name" value="P-loop containing nucleotide triphosphate hydrolases"/>
    <property type="match status" value="1"/>
</dbReference>
<feature type="binding site" evidence="10">
    <location>
        <begin position="127"/>
        <end position="133"/>
    </location>
    <ligand>
        <name>GTP</name>
        <dbReference type="ChEBI" id="CHEBI:37565"/>
    </ligand>
</feature>
<dbReference type="EMBL" id="CANHGI010000001">
    <property type="protein sequence ID" value="CAI5439960.1"/>
    <property type="molecule type" value="Genomic_DNA"/>
</dbReference>
<evidence type="ECO:0000256" key="1">
    <source>
        <dbReference type="ARBA" id="ARBA00005804"/>
    </source>
</evidence>
<dbReference type="GO" id="GO:0005834">
    <property type="term" value="C:heterotrimeric G-protein complex"/>
    <property type="evidence" value="ECO:0007669"/>
    <property type="project" value="TreeGrafter"/>
</dbReference>
<protein>
    <submittedName>
        <fullName evidence="12">Uncharacterized protein</fullName>
    </submittedName>
</protein>
<dbReference type="OrthoDB" id="5817230at2759"/>
<dbReference type="SUPFAM" id="SSF47895">
    <property type="entry name" value="Transducin (alpha subunit), insertion domain"/>
    <property type="match status" value="1"/>
</dbReference>
<evidence type="ECO:0000256" key="3">
    <source>
        <dbReference type="ARBA" id="ARBA00022723"/>
    </source>
</evidence>
<dbReference type="Gene3D" id="1.10.400.10">
    <property type="entry name" value="GI Alpha 1, domain 2-like"/>
    <property type="match status" value="1"/>
</dbReference>
<keyword evidence="3 11" id="KW-0479">Metal-binding</keyword>
<feature type="binding site" evidence="10">
    <location>
        <position position="276"/>
    </location>
    <ligand>
        <name>GTP</name>
        <dbReference type="ChEBI" id="CHEBI:37565"/>
    </ligand>
</feature>
<keyword evidence="13" id="KW-1185">Reference proteome</keyword>
<reference evidence="12" key="1">
    <citation type="submission" date="2022-11" db="EMBL/GenBank/DDBJ databases">
        <authorList>
            <person name="Kikuchi T."/>
        </authorList>
    </citation>
    <scope>NUCLEOTIDE SEQUENCE</scope>
    <source>
        <strain evidence="12">PS1010</strain>
    </source>
</reference>
<dbReference type="SMART" id="SM00275">
    <property type="entry name" value="G_alpha"/>
    <property type="match status" value="1"/>
</dbReference>
<feature type="binding site" evidence="11">
    <location>
        <position position="133"/>
    </location>
    <ligand>
        <name>Mg(2+)</name>
        <dbReference type="ChEBI" id="CHEBI:18420"/>
    </ligand>
</feature>
<dbReference type="GO" id="GO:0003924">
    <property type="term" value="F:GTPase activity"/>
    <property type="evidence" value="ECO:0007669"/>
    <property type="project" value="InterPro"/>
</dbReference>